<keyword evidence="3" id="KW-0175">Coiled coil</keyword>
<protein>
    <submittedName>
        <fullName evidence="6">C1QTNF6</fullName>
    </submittedName>
</protein>
<evidence type="ECO:0000313" key="7">
    <source>
        <dbReference type="Proteomes" id="UP000507470"/>
    </source>
</evidence>
<dbReference type="SMART" id="SM00110">
    <property type="entry name" value="C1Q"/>
    <property type="match status" value="1"/>
</dbReference>
<dbReference type="InterPro" id="IPR008983">
    <property type="entry name" value="Tumour_necrosis_fac-like_dom"/>
</dbReference>
<evidence type="ECO:0000256" key="2">
    <source>
        <dbReference type="ARBA" id="ARBA00022525"/>
    </source>
</evidence>
<evidence type="ECO:0000256" key="1">
    <source>
        <dbReference type="ARBA" id="ARBA00004613"/>
    </source>
</evidence>
<dbReference type="PANTHER" id="PTHR15427:SF33">
    <property type="entry name" value="COLLAGEN IV NC1 DOMAIN-CONTAINING PROTEIN"/>
    <property type="match status" value="1"/>
</dbReference>
<proteinExistence type="predicted"/>
<dbReference type="Gene3D" id="2.60.120.40">
    <property type="match status" value="1"/>
</dbReference>
<reference evidence="6 7" key="1">
    <citation type="submission" date="2020-06" db="EMBL/GenBank/DDBJ databases">
        <authorList>
            <person name="Li R."/>
            <person name="Bekaert M."/>
        </authorList>
    </citation>
    <scope>NUCLEOTIDE SEQUENCE [LARGE SCALE GENOMIC DNA]</scope>
    <source>
        <strain evidence="7">wild</strain>
    </source>
</reference>
<dbReference type="AlphaFoldDB" id="A0A6J8C4K7"/>
<feature type="compositionally biased region" description="Polar residues" evidence="4">
    <location>
        <begin position="67"/>
        <end position="85"/>
    </location>
</feature>
<dbReference type="OrthoDB" id="6138508at2759"/>
<dbReference type="Proteomes" id="UP000507470">
    <property type="component" value="Unassembled WGS sequence"/>
</dbReference>
<feature type="domain" description="C1q" evidence="5">
    <location>
        <begin position="134"/>
        <end position="270"/>
    </location>
</feature>
<dbReference type="PROSITE" id="PS50871">
    <property type="entry name" value="C1Q"/>
    <property type="match status" value="1"/>
</dbReference>
<evidence type="ECO:0000259" key="5">
    <source>
        <dbReference type="PROSITE" id="PS50871"/>
    </source>
</evidence>
<dbReference type="Pfam" id="PF00386">
    <property type="entry name" value="C1q"/>
    <property type="match status" value="1"/>
</dbReference>
<dbReference type="PRINTS" id="PR00007">
    <property type="entry name" value="COMPLEMNTC1Q"/>
</dbReference>
<accession>A0A6J8C4K7</accession>
<evidence type="ECO:0000256" key="4">
    <source>
        <dbReference type="SAM" id="MobiDB-lite"/>
    </source>
</evidence>
<dbReference type="EMBL" id="CACVKT020004449">
    <property type="protein sequence ID" value="CAC5390099.1"/>
    <property type="molecule type" value="Genomic_DNA"/>
</dbReference>
<dbReference type="InterPro" id="IPR001073">
    <property type="entry name" value="C1q_dom"/>
</dbReference>
<evidence type="ECO:0000313" key="6">
    <source>
        <dbReference type="EMBL" id="CAC5390099.1"/>
    </source>
</evidence>
<dbReference type="GO" id="GO:0005581">
    <property type="term" value="C:collagen trimer"/>
    <property type="evidence" value="ECO:0007669"/>
    <property type="project" value="UniProtKB-KW"/>
</dbReference>
<dbReference type="PANTHER" id="PTHR15427">
    <property type="entry name" value="EMILIN ELASTIN MICROFIBRIL INTERFACE-LOCATED PROTEIN ELASTIN MICROFIBRIL INTERFACER"/>
    <property type="match status" value="1"/>
</dbReference>
<evidence type="ECO:0000256" key="3">
    <source>
        <dbReference type="SAM" id="Coils"/>
    </source>
</evidence>
<feature type="coiled-coil region" evidence="3">
    <location>
        <begin position="18"/>
        <end position="59"/>
    </location>
</feature>
<gene>
    <name evidence="6" type="ORF">MCOR_25219</name>
</gene>
<feature type="region of interest" description="Disordered" evidence="4">
    <location>
        <begin position="67"/>
        <end position="119"/>
    </location>
</feature>
<organism evidence="6 7">
    <name type="scientific">Mytilus coruscus</name>
    <name type="common">Sea mussel</name>
    <dbReference type="NCBI Taxonomy" id="42192"/>
    <lineage>
        <taxon>Eukaryota</taxon>
        <taxon>Metazoa</taxon>
        <taxon>Spiralia</taxon>
        <taxon>Lophotrochozoa</taxon>
        <taxon>Mollusca</taxon>
        <taxon>Bivalvia</taxon>
        <taxon>Autobranchia</taxon>
        <taxon>Pteriomorphia</taxon>
        <taxon>Mytilida</taxon>
        <taxon>Mytiloidea</taxon>
        <taxon>Mytilidae</taxon>
        <taxon>Mytilinae</taxon>
        <taxon>Mytilus</taxon>
    </lineage>
</organism>
<comment type="subcellular location">
    <subcellularLocation>
        <location evidence="1">Secreted</location>
    </subcellularLocation>
</comment>
<keyword evidence="7" id="KW-1185">Reference proteome</keyword>
<feature type="compositionally biased region" description="Low complexity" evidence="4">
    <location>
        <begin position="90"/>
        <end position="119"/>
    </location>
</feature>
<dbReference type="InterPro" id="IPR050392">
    <property type="entry name" value="Collagen/C1q_domain"/>
</dbReference>
<sequence length="270" mass="29764">MNIWTVCSFKEEEAKVDLNQLLSVLKILKTHFDQLKNNVTDLTKTVAELKKENVQIKSACKCGATTTNSSNINAKKPTPTHSSTVDAKKLSPNNSSKKLSPNNSSTKPTPTKPSTVKPTKQVLPVPLILNLHSYAKSDRILPHALTSVISLGQHQPVEYDKVITNVGKGFDARHGHFVAPVKGLYILSATILNSEGKEMHMEMVKNGVQLVAFYADPDDYSMGTQTIVLSLKANDMVWIRHCRVKRPSSIYGKPDQPINTFSGALIVQFD</sequence>
<dbReference type="SUPFAM" id="SSF49842">
    <property type="entry name" value="TNF-like"/>
    <property type="match status" value="1"/>
</dbReference>
<keyword evidence="2" id="KW-0964">Secreted</keyword>
<name>A0A6J8C4K7_MYTCO</name>